<evidence type="ECO:0000256" key="1">
    <source>
        <dbReference type="SAM" id="SignalP"/>
    </source>
</evidence>
<protein>
    <submittedName>
        <fullName evidence="2">Uncharacterized protein</fullName>
    </submittedName>
</protein>
<dbReference type="Proteomes" id="UP000248405">
    <property type="component" value="Unassembled WGS sequence"/>
</dbReference>
<dbReference type="EMBL" id="KZ821636">
    <property type="protein sequence ID" value="PYH65822.1"/>
    <property type="molecule type" value="Genomic_DNA"/>
</dbReference>
<evidence type="ECO:0000313" key="3">
    <source>
        <dbReference type="Proteomes" id="UP000248405"/>
    </source>
</evidence>
<organism evidence="2 3">
    <name type="scientific">Aspergillus vadensis (strain CBS 113365 / IMI 142717 / IBT 24658)</name>
    <dbReference type="NCBI Taxonomy" id="1448311"/>
    <lineage>
        <taxon>Eukaryota</taxon>
        <taxon>Fungi</taxon>
        <taxon>Dikarya</taxon>
        <taxon>Ascomycota</taxon>
        <taxon>Pezizomycotina</taxon>
        <taxon>Eurotiomycetes</taxon>
        <taxon>Eurotiomycetidae</taxon>
        <taxon>Eurotiales</taxon>
        <taxon>Aspergillaceae</taxon>
        <taxon>Aspergillus</taxon>
        <taxon>Aspergillus subgen. Circumdati</taxon>
    </lineage>
</organism>
<accession>A0A319CB39</accession>
<feature type="signal peptide" evidence="1">
    <location>
        <begin position="1"/>
        <end position="20"/>
    </location>
</feature>
<dbReference type="OrthoDB" id="4379325at2759"/>
<reference evidence="2" key="1">
    <citation type="submission" date="2016-12" db="EMBL/GenBank/DDBJ databases">
        <title>The genomes of Aspergillus section Nigri reveals drivers in fungal speciation.</title>
        <authorList>
            <consortium name="DOE Joint Genome Institute"/>
            <person name="Vesth T.C."/>
            <person name="Nybo J."/>
            <person name="Theobald S."/>
            <person name="Brandl J."/>
            <person name="Frisvad J.C."/>
            <person name="Nielsen K.F."/>
            <person name="Lyhne E.K."/>
            <person name="Kogle M.E."/>
            <person name="Kuo A."/>
            <person name="Riley R."/>
            <person name="Clum A."/>
            <person name="Nolan M."/>
            <person name="Lipzen A."/>
            <person name="Salamov A."/>
            <person name="Henrissat B."/>
            <person name="Wiebenga A."/>
            <person name="De Vries R.P."/>
            <person name="Grigoriev I.V."/>
            <person name="Mortensen U.H."/>
            <person name="Andersen M.R."/>
            <person name="Baker S.E."/>
        </authorList>
    </citation>
    <scope>NUCLEOTIDE SEQUENCE [LARGE SCALE GENOMIC DNA]</scope>
    <source>
        <strain evidence="2">CBS 113365</strain>
    </source>
</reference>
<name>A0A319CB39_ASPVC</name>
<proteinExistence type="predicted"/>
<evidence type="ECO:0000313" key="2">
    <source>
        <dbReference type="EMBL" id="PYH65822.1"/>
    </source>
</evidence>
<dbReference type="RefSeq" id="XP_025559616.1">
    <property type="nucleotide sequence ID" value="XM_025701372.1"/>
</dbReference>
<sequence>MKLTFTLATSLLVFANAASAGQCVSGLNYCGSTLVDGGYHDIIQQSLRNSGETVLSNTPGLWWSTYWKCNPGGSITYLGGCGGGCFDAGAGKSDICSHDTSNWL</sequence>
<dbReference type="GeneID" id="37205964"/>
<keyword evidence="1" id="KW-0732">Signal</keyword>
<feature type="chain" id="PRO_5016338021" evidence="1">
    <location>
        <begin position="21"/>
        <end position="104"/>
    </location>
</feature>
<keyword evidence="3" id="KW-1185">Reference proteome</keyword>
<dbReference type="AlphaFoldDB" id="A0A319CB39"/>
<gene>
    <name evidence="2" type="ORF">BO88DRAFT_128057</name>
</gene>